<evidence type="ECO:0000313" key="7">
    <source>
        <dbReference type="EMBL" id="OGY50630.1"/>
    </source>
</evidence>
<dbReference type="GO" id="GO:1990904">
    <property type="term" value="C:ribonucleoprotein complex"/>
    <property type="evidence" value="ECO:0007669"/>
    <property type="project" value="UniProtKB-KW"/>
</dbReference>
<evidence type="ECO:0000313" key="8">
    <source>
        <dbReference type="Proteomes" id="UP000177310"/>
    </source>
</evidence>
<dbReference type="SUPFAM" id="SSF74731">
    <property type="entry name" value="Ribosomal protein L20"/>
    <property type="match status" value="1"/>
</dbReference>
<evidence type="ECO:0000256" key="6">
    <source>
        <dbReference type="RuleBase" id="RU000560"/>
    </source>
</evidence>
<dbReference type="Gene3D" id="1.10.1900.20">
    <property type="entry name" value="Ribosomal protein L20"/>
    <property type="match status" value="1"/>
</dbReference>
<dbReference type="GO" id="GO:0006412">
    <property type="term" value="P:translation"/>
    <property type="evidence" value="ECO:0007669"/>
    <property type="project" value="InterPro"/>
</dbReference>
<keyword evidence="3 5" id="KW-0687">Ribonucleoprotein</keyword>
<dbReference type="FunFam" id="1.10.1900.20:FF:000001">
    <property type="entry name" value="50S ribosomal protein L20"/>
    <property type="match status" value="1"/>
</dbReference>
<keyword evidence="5 6" id="KW-0694">RNA-binding</keyword>
<dbReference type="STRING" id="1797542.A3J59_01360"/>
<keyword evidence="5 6" id="KW-0699">rRNA-binding</keyword>
<dbReference type="InterPro" id="IPR035566">
    <property type="entry name" value="Ribosomal_protein_bL20_C"/>
</dbReference>
<dbReference type="AlphaFoldDB" id="A0A1G1YFW9"/>
<dbReference type="PRINTS" id="PR00062">
    <property type="entry name" value="RIBOSOMALL20"/>
</dbReference>
<comment type="similarity">
    <text evidence="1 5 6">Belongs to the bacterial ribosomal protein bL20 family.</text>
</comment>
<keyword evidence="2 5" id="KW-0689">Ribosomal protein</keyword>
<dbReference type="InterPro" id="IPR005813">
    <property type="entry name" value="Ribosomal_bL20"/>
</dbReference>
<dbReference type="CDD" id="cd07026">
    <property type="entry name" value="Ribosomal_L20"/>
    <property type="match status" value="1"/>
</dbReference>
<dbReference type="Proteomes" id="UP000177310">
    <property type="component" value="Unassembled WGS sequence"/>
</dbReference>
<comment type="function">
    <text evidence="5 6">Binds directly to 23S ribosomal RNA and is necessary for the in vitro assembly process of the 50S ribosomal subunit. It is not involved in the protein synthesizing functions of that subunit.</text>
</comment>
<evidence type="ECO:0000256" key="2">
    <source>
        <dbReference type="ARBA" id="ARBA00022980"/>
    </source>
</evidence>
<evidence type="ECO:0000256" key="3">
    <source>
        <dbReference type="ARBA" id="ARBA00023274"/>
    </source>
</evidence>
<name>A0A1G1YFW9_9BACT</name>
<dbReference type="GO" id="GO:0005840">
    <property type="term" value="C:ribosome"/>
    <property type="evidence" value="ECO:0007669"/>
    <property type="project" value="UniProtKB-KW"/>
</dbReference>
<comment type="caution">
    <text evidence="7">The sequence shown here is derived from an EMBL/GenBank/DDBJ whole genome shotgun (WGS) entry which is preliminary data.</text>
</comment>
<dbReference type="GO" id="GO:0003735">
    <property type="term" value="F:structural constituent of ribosome"/>
    <property type="evidence" value="ECO:0007669"/>
    <property type="project" value="InterPro"/>
</dbReference>
<evidence type="ECO:0000256" key="5">
    <source>
        <dbReference type="HAMAP-Rule" id="MF_00382"/>
    </source>
</evidence>
<evidence type="ECO:0000256" key="1">
    <source>
        <dbReference type="ARBA" id="ARBA00007698"/>
    </source>
</evidence>
<evidence type="ECO:0000256" key="4">
    <source>
        <dbReference type="ARBA" id="ARBA00035172"/>
    </source>
</evidence>
<dbReference type="NCBIfam" id="TIGR01032">
    <property type="entry name" value="rplT_bact"/>
    <property type="match status" value="1"/>
</dbReference>
<dbReference type="Gene3D" id="6.10.160.10">
    <property type="match status" value="1"/>
</dbReference>
<dbReference type="GO" id="GO:0000027">
    <property type="term" value="P:ribosomal large subunit assembly"/>
    <property type="evidence" value="ECO:0007669"/>
    <property type="project" value="UniProtKB-UniRule"/>
</dbReference>
<dbReference type="PANTHER" id="PTHR10986">
    <property type="entry name" value="39S RIBOSOMAL PROTEIN L20"/>
    <property type="match status" value="1"/>
</dbReference>
<proteinExistence type="inferred from homology"/>
<accession>A0A1G1YFW9</accession>
<protein>
    <recommendedName>
        <fullName evidence="4 5">Large ribosomal subunit protein bL20</fullName>
    </recommendedName>
</protein>
<reference evidence="7 8" key="1">
    <citation type="journal article" date="2016" name="Nat. Commun.">
        <title>Thousands of microbial genomes shed light on interconnected biogeochemical processes in an aquifer system.</title>
        <authorList>
            <person name="Anantharaman K."/>
            <person name="Brown C.T."/>
            <person name="Hug L.A."/>
            <person name="Sharon I."/>
            <person name="Castelle C.J."/>
            <person name="Probst A.J."/>
            <person name="Thomas B.C."/>
            <person name="Singh A."/>
            <person name="Wilkins M.J."/>
            <person name="Karaoz U."/>
            <person name="Brodie E.L."/>
            <person name="Williams K.H."/>
            <person name="Hubbard S.S."/>
            <person name="Banfield J.F."/>
        </authorList>
    </citation>
    <scope>NUCLEOTIDE SEQUENCE [LARGE SCALE GENOMIC DNA]</scope>
</reference>
<organism evidence="7 8">
    <name type="scientific">Candidatus Buchananbacteria bacterium RIFCSPHIGHO2_02_FULL_56_16</name>
    <dbReference type="NCBI Taxonomy" id="1797542"/>
    <lineage>
        <taxon>Bacteria</taxon>
        <taxon>Candidatus Buchananiibacteriota</taxon>
    </lineage>
</organism>
<dbReference type="GO" id="GO:0019843">
    <property type="term" value="F:rRNA binding"/>
    <property type="evidence" value="ECO:0007669"/>
    <property type="project" value="UniProtKB-UniRule"/>
</dbReference>
<gene>
    <name evidence="5" type="primary">rplT</name>
    <name evidence="7" type="ORF">A3J59_01360</name>
</gene>
<dbReference type="HAMAP" id="MF_00382">
    <property type="entry name" value="Ribosomal_bL20"/>
    <property type="match status" value="1"/>
</dbReference>
<dbReference type="EMBL" id="MHIL01000028">
    <property type="protein sequence ID" value="OGY50630.1"/>
    <property type="molecule type" value="Genomic_DNA"/>
</dbReference>
<dbReference type="Pfam" id="PF00453">
    <property type="entry name" value="Ribosomal_L20"/>
    <property type="match status" value="1"/>
</dbReference>
<sequence>MPRVKRGKTHVAKRKRLFKQAKGFRWGRKNVIRLAKTAVIKAGVHAYRGRKGKKRTNRALWQIRINAAVRPHGLSYSKFINLLKVKKIELDRKVLSELAAKHPKVFDAIVKEVKK</sequence>